<dbReference type="EMBL" id="NKQK01000026">
    <property type="protein sequence ID" value="PSR89606.1"/>
    <property type="molecule type" value="Genomic_DNA"/>
</dbReference>
<reference evidence="11 12" key="1">
    <citation type="submission" date="2017-07" db="EMBL/GenBank/DDBJ databases">
        <title>An improved, manually edited Actinidia chinensis var. chinensis (kiwifruit) genome highlights the challenges associated with draft genomes and gene prediction in plants.</title>
        <authorList>
            <person name="Pilkington S."/>
            <person name="Crowhurst R."/>
            <person name="Hilario E."/>
            <person name="Nardozza S."/>
            <person name="Fraser L."/>
            <person name="Peng Y."/>
            <person name="Gunaseelan K."/>
            <person name="Simpson R."/>
            <person name="Tahir J."/>
            <person name="Deroles S."/>
            <person name="Templeton K."/>
            <person name="Luo Z."/>
            <person name="Davy M."/>
            <person name="Cheng C."/>
            <person name="Mcneilage M."/>
            <person name="Scaglione D."/>
            <person name="Liu Y."/>
            <person name="Zhang Q."/>
            <person name="Datson P."/>
            <person name="De Silva N."/>
            <person name="Gardiner S."/>
            <person name="Bassett H."/>
            <person name="Chagne D."/>
            <person name="Mccallum J."/>
            <person name="Dzierzon H."/>
            <person name="Deng C."/>
            <person name="Wang Y.-Y."/>
            <person name="Barron N."/>
            <person name="Manako K."/>
            <person name="Bowen J."/>
            <person name="Foster T."/>
            <person name="Erridge Z."/>
            <person name="Tiffin H."/>
            <person name="Waite C."/>
            <person name="Davies K."/>
            <person name="Grierson E."/>
            <person name="Laing W."/>
            <person name="Kirk R."/>
            <person name="Chen X."/>
            <person name="Wood M."/>
            <person name="Montefiori M."/>
            <person name="Brummell D."/>
            <person name="Schwinn K."/>
            <person name="Catanach A."/>
            <person name="Fullerton C."/>
            <person name="Li D."/>
            <person name="Meiyalaghan S."/>
            <person name="Nieuwenhuizen N."/>
            <person name="Read N."/>
            <person name="Prakash R."/>
            <person name="Hunter D."/>
            <person name="Zhang H."/>
            <person name="Mckenzie M."/>
            <person name="Knabel M."/>
            <person name="Harris A."/>
            <person name="Allan A."/>
            <person name="Chen A."/>
            <person name="Janssen B."/>
            <person name="Plunkett B."/>
            <person name="Dwamena C."/>
            <person name="Voogd C."/>
            <person name="Leif D."/>
            <person name="Lafferty D."/>
            <person name="Souleyre E."/>
            <person name="Varkonyi-Gasic E."/>
            <person name="Gambi F."/>
            <person name="Hanley J."/>
            <person name="Yao J.-L."/>
            <person name="Cheung J."/>
            <person name="David K."/>
            <person name="Warren B."/>
            <person name="Marsh K."/>
            <person name="Snowden K."/>
            <person name="Lin-Wang K."/>
            <person name="Brian L."/>
            <person name="Martinez-Sanchez M."/>
            <person name="Wang M."/>
            <person name="Ileperuma N."/>
            <person name="Macnee N."/>
            <person name="Campin R."/>
            <person name="Mcatee P."/>
            <person name="Drummond R."/>
            <person name="Espley R."/>
            <person name="Ireland H."/>
            <person name="Wu R."/>
            <person name="Atkinson R."/>
            <person name="Karunairetnam S."/>
            <person name="Bulley S."/>
            <person name="Chunkath S."/>
            <person name="Hanley Z."/>
            <person name="Storey R."/>
            <person name="Thrimawithana A."/>
            <person name="Thomson S."/>
            <person name="David C."/>
            <person name="Testolin R."/>
        </authorList>
    </citation>
    <scope>NUCLEOTIDE SEQUENCE [LARGE SCALE GENOMIC DNA]</scope>
    <source>
        <strain evidence="12">cv. Red5</strain>
        <tissue evidence="11">Young leaf</tissue>
    </source>
</reference>
<dbReference type="InterPro" id="IPR046830">
    <property type="entry name" value="Calmod_bind_M"/>
</dbReference>
<feature type="domain" description="Calmodulin binding protein-like N-terminal" evidence="8">
    <location>
        <begin position="87"/>
        <end position="232"/>
    </location>
</feature>
<dbReference type="Pfam" id="PF20452">
    <property type="entry name" value="Calmod_bind_C"/>
    <property type="match status" value="1"/>
</dbReference>
<dbReference type="Pfam" id="PF20451">
    <property type="entry name" value="Calmod_bind_M"/>
    <property type="match status" value="1"/>
</dbReference>
<dbReference type="OrthoDB" id="1533582at2759"/>
<keyword evidence="3" id="KW-0805">Transcription regulation</keyword>
<keyword evidence="5" id="KW-0010">Activator</keyword>
<reference evidence="12" key="2">
    <citation type="journal article" date="2018" name="BMC Genomics">
        <title>A manually annotated Actinidia chinensis var. chinensis (kiwifruit) genome highlights the challenges associated with draft genomes and gene prediction in plants.</title>
        <authorList>
            <person name="Pilkington S.M."/>
            <person name="Crowhurst R."/>
            <person name="Hilario E."/>
            <person name="Nardozza S."/>
            <person name="Fraser L."/>
            <person name="Peng Y."/>
            <person name="Gunaseelan K."/>
            <person name="Simpson R."/>
            <person name="Tahir J."/>
            <person name="Deroles S.C."/>
            <person name="Templeton K."/>
            <person name="Luo Z."/>
            <person name="Davy M."/>
            <person name="Cheng C."/>
            <person name="McNeilage M."/>
            <person name="Scaglione D."/>
            <person name="Liu Y."/>
            <person name="Zhang Q."/>
            <person name="Datson P."/>
            <person name="De Silva N."/>
            <person name="Gardiner S.E."/>
            <person name="Bassett H."/>
            <person name="Chagne D."/>
            <person name="McCallum J."/>
            <person name="Dzierzon H."/>
            <person name="Deng C."/>
            <person name="Wang Y.Y."/>
            <person name="Barron L."/>
            <person name="Manako K."/>
            <person name="Bowen J."/>
            <person name="Foster T.M."/>
            <person name="Erridge Z.A."/>
            <person name="Tiffin H."/>
            <person name="Waite C.N."/>
            <person name="Davies K.M."/>
            <person name="Grierson E.P."/>
            <person name="Laing W.A."/>
            <person name="Kirk R."/>
            <person name="Chen X."/>
            <person name="Wood M."/>
            <person name="Montefiori M."/>
            <person name="Brummell D.A."/>
            <person name="Schwinn K.E."/>
            <person name="Catanach A."/>
            <person name="Fullerton C."/>
            <person name="Li D."/>
            <person name="Meiyalaghan S."/>
            <person name="Nieuwenhuizen N."/>
            <person name="Read N."/>
            <person name="Prakash R."/>
            <person name="Hunter D."/>
            <person name="Zhang H."/>
            <person name="McKenzie M."/>
            <person name="Knabel M."/>
            <person name="Harris A."/>
            <person name="Allan A.C."/>
            <person name="Gleave A."/>
            <person name="Chen A."/>
            <person name="Janssen B.J."/>
            <person name="Plunkett B."/>
            <person name="Ampomah-Dwamena C."/>
            <person name="Voogd C."/>
            <person name="Leif D."/>
            <person name="Lafferty D."/>
            <person name="Souleyre E.J.F."/>
            <person name="Varkonyi-Gasic E."/>
            <person name="Gambi F."/>
            <person name="Hanley J."/>
            <person name="Yao J.L."/>
            <person name="Cheung J."/>
            <person name="David K.M."/>
            <person name="Warren B."/>
            <person name="Marsh K."/>
            <person name="Snowden K.C."/>
            <person name="Lin-Wang K."/>
            <person name="Brian L."/>
            <person name="Martinez-Sanchez M."/>
            <person name="Wang M."/>
            <person name="Ileperuma N."/>
            <person name="Macnee N."/>
            <person name="Campin R."/>
            <person name="McAtee P."/>
            <person name="Drummond R.S.M."/>
            <person name="Espley R.V."/>
            <person name="Ireland H.S."/>
            <person name="Wu R."/>
            <person name="Atkinson R.G."/>
            <person name="Karunairetnam S."/>
            <person name="Bulley S."/>
            <person name="Chunkath S."/>
            <person name="Hanley Z."/>
            <person name="Storey R."/>
            <person name="Thrimawithana A.H."/>
            <person name="Thomson S."/>
            <person name="David C."/>
            <person name="Testolin R."/>
            <person name="Huang H."/>
            <person name="Hellens R.P."/>
            <person name="Schaffer R.J."/>
        </authorList>
    </citation>
    <scope>NUCLEOTIDE SEQUENCE [LARGE SCALE GENOMIC DNA]</scope>
    <source>
        <strain evidence="12">cv. Red5</strain>
    </source>
</reference>
<dbReference type="GO" id="GO:0003700">
    <property type="term" value="F:DNA-binding transcription factor activity"/>
    <property type="evidence" value="ECO:0007669"/>
    <property type="project" value="TreeGrafter"/>
</dbReference>
<evidence type="ECO:0000256" key="3">
    <source>
        <dbReference type="ARBA" id="ARBA00023015"/>
    </source>
</evidence>
<keyword evidence="4" id="KW-0238">DNA-binding</keyword>
<comment type="caution">
    <text evidence="11">The sequence shown here is derived from an EMBL/GenBank/DDBJ whole genome shotgun (WGS) entry which is preliminary data.</text>
</comment>
<dbReference type="Pfam" id="PF07887">
    <property type="entry name" value="Calmodulin_bind"/>
    <property type="match status" value="1"/>
</dbReference>
<protein>
    <submittedName>
        <fullName evidence="11">Calmodulin-binding protein 60 A like</fullName>
    </submittedName>
</protein>
<evidence type="ECO:0000313" key="12">
    <source>
        <dbReference type="Proteomes" id="UP000241394"/>
    </source>
</evidence>
<name>A0A2R6PEN1_ACTCC</name>
<organism evidence="11 12">
    <name type="scientific">Actinidia chinensis var. chinensis</name>
    <name type="common">Chinese soft-hair kiwi</name>
    <dbReference type="NCBI Taxonomy" id="1590841"/>
    <lineage>
        <taxon>Eukaryota</taxon>
        <taxon>Viridiplantae</taxon>
        <taxon>Streptophyta</taxon>
        <taxon>Embryophyta</taxon>
        <taxon>Tracheophyta</taxon>
        <taxon>Spermatophyta</taxon>
        <taxon>Magnoliopsida</taxon>
        <taxon>eudicotyledons</taxon>
        <taxon>Gunneridae</taxon>
        <taxon>Pentapetalae</taxon>
        <taxon>asterids</taxon>
        <taxon>Ericales</taxon>
        <taxon>Actinidiaceae</taxon>
        <taxon>Actinidia</taxon>
    </lineage>
</organism>
<dbReference type="GO" id="GO:0043565">
    <property type="term" value="F:sequence-specific DNA binding"/>
    <property type="evidence" value="ECO:0007669"/>
    <property type="project" value="TreeGrafter"/>
</dbReference>
<dbReference type="PANTHER" id="PTHR31713:SF14">
    <property type="entry name" value="CALMODULIN-BINDING PROTEIN 60 A"/>
    <property type="match status" value="1"/>
</dbReference>
<comment type="subcellular location">
    <subcellularLocation>
        <location evidence="1">Nucleus</location>
    </subcellularLocation>
</comment>
<dbReference type="InParanoid" id="A0A2R6PEN1"/>
<keyword evidence="6" id="KW-0804">Transcription</keyword>
<proteinExistence type="inferred from homology"/>
<dbReference type="InterPro" id="IPR046829">
    <property type="entry name" value="Calmod_bind_C"/>
</dbReference>
<evidence type="ECO:0000259" key="9">
    <source>
        <dbReference type="Pfam" id="PF20451"/>
    </source>
</evidence>
<sequence length="539" mass="60501">MSQIRPLEDDDSEDEERRVSIRKDREMLEVFVIRTVRTTVHQVIEKNIAPLISRIVQREFELAREKFFTSLKRNLGSGIDSLESRNFQLKFLDKISVPAFTGTQIKGKGGTPIRVALVDGTTDQVVNSGPEASAKVKIVVVEGDFDGNKRSNWTLEEFKNKIVGEMEGKKSLLTGHVYLDLNEGKGFVGEISFTHNANWMKSAEYRLGAVVEYLSENRVREAITECIVVKDRRMTLYGKKILGTAMTAKMWEAIVEHARTCILDKKLHLYFPTSSQKAGVVFNVVGQVMGLILDCCFVPINQFSEALKADAHKSVVYAFEHMEEVFSFDDETHMHDSLQSWKAHLTGNGHDHAEPSTSAHDNELFPLDDETSMHASLQLFNASLTGCGYDHAQPSTRVHNNEIFVDYPNSCNFETSPFNNGHVQPSSDSLGINSFLPSFGTSNDLNAHGLQDTTSFSADEHLQFFATDNSHQYQNSNCQWGGDLNSIVSGFLLSCAVRKAQIRWTKLFSVLQWYSVRKIVALKSVSSETVHTAKRARIC</sequence>
<comment type="similarity">
    <text evidence="2">Belongs to the plant ACBP60 protein family.</text>
</comment>
<evidence type="ECO:0000256" key="6">
    <source>
        <dbReference type="ARBA" id="ARBA00023163"/>
    </source>
</evidence>
<dbReference type="OMA" id="ITECIVV"/>
<keyword evidence="12" id="KW-1185">Reference proteome</keyword>
<evidence type="ECO:0000256" key="2">
    <source>
        <dbReference type="ARBA" id="ARBA00007214"/>
    </source>
</evidence>
<evidence type="ECO:0000313" key="11">
    <source>
        <dbReference type="EMBL" id="PSR89606.1"/>
    </source>
</evidence>
<dbReference type="GO" id="GO:0080142">
    <property type="term" value="P:regulation of salicylic acid biosynthetic process"/>
    <property type="evidence" value="ECO:0007669"/>
    <property type="project" value="TreeGrafter"/>
</dbReference>
<keyword evidence="7" id="KW-0539">Nucleus</keyword>
<dbReference type="GO" id="GO:0005634">
    <property type="term" value="C:nucleus"/>
    <property type="evidence" value="ECO:0007669"/>
    <property type="project" value="UniProtKB-SubCell"/>
</dbReference>
<dbReference type="STRING" id="1590841.A0A2R6PEN1"/>
<evidence type="ECO:0000256" key="4">
    <source>
        <dbReference type="ARBA" id="ARBA00023125"/>
    </source>
</evidence>
<evidence type="ECO:0000256" key="5">
    <source>
        <dbReference type="ARBA" id="ARBA00023159"/>
    </source>
</evidence>
<accession>A0A2R6PEN1</accession>
<evidence type="ECO:0000256" key="1">
    <source>
        <dbReference type="ARBA" id="ARBA00004123"/>
    </source>
</evidence>
<feature type="domain" description="Calmodulin binding protein central" evidence="9">
    <location>
        <begin position="239"/>
        <end position="261"/>
    </location>
</feature>
<dbReference type="GO" id="GO:0005516">
    <property type="term" value="F:calmodulin binding"/>
    <property type="evidence" value="ECO:0007669"/>
    <property type="project" value="InterPro"/>
</dbReference>
<dbReference type="AlphaFoldDB" id="A0A2R6PEN1"/>
<dbReference type="Proteomes" id="UP000241394">
    <property type="component" value="Chromosome LG26"/>
</dbReference>
<dbReference type="InterPro" id="IPR012416">
    <property type="entry name" value="CBP60"/>
</dbReference>
<dbReference type="Gramene" id="PSR89606">
    <property type="protein sequence ID" value="PSR89606"/>
    <property type="gene ID" value="CEY00_Acc29812"/>
</dbReference>
<feature type="domain" description="Calmodulin binding protein C-terminal" evidence="10">
    <location>
        <begin position="266"/>
        <end position="325"/>
    </location>
</feature>
<dbReference type="InterPro" id="IPR046831">
    <property type="entry name" value="Calmodulin_bind_N"/>
</dbReference>
<dbReference type="PANTHER" id="PTHR31713">
    <property type="entry name" value="OS02G0177800 PROTEIN"/>
    <property type="match status" value="1"/>
</dbReference>
<evidence type="ECO:0000256" key="7">
    <source>
        <dbReference type="ARBA" id="ARBA00023242"/>
    </source>
</evidence>
<evidence type="ECO:0000259" key="10">
    <source>
        <dbReference type="Pfam" id="PF20452"/>
    </source>
</evidence>
<evidence type="ECO:0000259" key="8">
    <source>
        <dbReference type="Pfam" id="PF07887"/>
    </source>
</evidence>
<gene>
    <name evidence="11" type="ORF">CEY00_Acc29812</name>
</gene>